<keyword evidence="3" id="KW-0378">Hydrolase</keyword>
<dbReference type="PANTHER" id="PTHR47396">
    <property type="entry name" value="TYPE I RESTRICTION ENZYME ECOKI R PROTEIN"/>
    <property type="match status" value="1"/>
</dbReference>
<keyword evidence="4" id="KW-1185">Reference proteome</keyword>
<name>A0A4R1HI76_PSEEN</name>
<reference evidence="3 4" key="1">
    <citation type="submission" date="2019-03" db="EMBL/GenBank/DDBJ databases">
        <title>Sequencing the genomes of 1000 actinobacteria strains.</title>
        <authorList>
            <person name="Klenk H.-P."/>
        </authorList>
    </citation>
    <scope>NUCLEOTIDE SEQUENCE [LARGE SCALE GENOMIC DNA]</scope>
    <source>
        <strain evidence="3 4">DSM 44969</strain>
    </source>
</reference>
<dbReference type="InterPro" id="IPR001650">
    <property type="entry name" value="Helicase_C-like"/>
</dbReference>
<dbReference type="GO" id="GO:0005524">
    <property type="term" value="F:ATP binding"/>
    <property type="evidence" value="ECO:0007669"/>
    <property type="project" value="InterPro"/>
</dbReference>
<keyword evidence="3" id="KW-0067">ATP-binding</keyword>
<dbReference type="PROSITE" id="PS51194">
    <property type="entry name" value="HELICASE_CTER"/>
    <property type="match status" value="1"/>
</dbReference>
<dbReference type="Proteomes" id="UP000295560">
    <property type="component" value="Unassembled WGS sequence"/>
</dbReference>
<protein>
    <submittedName>
        <fullName evidence="3">Superfamily II DNA or RNA helicase</fullName>
    </submittedName>
</protein>
<evidence type="ECO:0000313" key="3">
    <source>
        <dbReference type="EMBL" id="TCK21947.1"/>
    </source>
</evidence>
<dbReference type="CDD" id="cd17926">
    <property type="entry name" value="DEXHc_RE"/>
    <property type="match status" value="1"/>
</dbReference>
<comment type="caution">
    <text evidence="3">The sequence shown here is derived from an EMBL/GenBank/DDBJ whole genome shotgun (WGS) entry which is preliminary data.</text>
</comment>
<dbReference type="SMART" id="SM00487">
    <property type="entry name" value="DEXDc"/>
    <property type="match status" value="1"/>
</dbReference>
<dbReference type="GO" id="GO:0003677">
    <property type="term" value="F:DNA binding"/>
    <property type="evidence" value="ECO:0007669"/>
    <property type="project" value="InterPro"/>
</dbReference>
<dbReference type="RefSeq" id="WP_132430626.1">
    <property type="nucleotide sequence ID" value="NZ_SMFZ01000002.1"/>
</dbReference>
<dbReference type="InterPro" id="IPR027417">
    <property type="entry name" value="P-loop_NTPase"/>
</dbReference>
<dbReference type="OrthoDB" id="9776021at2"/>
<keyword evidence="3" id="KW-0347">Helicase</keyword>
<dbReference type="GO" id="GO:0004386">
    <property type="term" value="F:helicase activity"/>
    <property type="evidence" value="ECO:0007669"/>
    <property type="project" value="UniProtKB-KW"/>
</dbReference>
<accession>A0A4R1HI76</accession>
<dbReference type="Pfam" id="PF00271">
    <property type="entry name" value="Helicase_C"/>
    <property type="match status" value="1"/>
</dbReference>
<dbReference type="GO" id="GO:0016787">
    <property type="term" value="F:hydrolase activity"/>
    <property type="evidence" value="ECO:0007669"/>
    <property type="project" value="InterPro"/>
</dbReference>
<dbReference type="CDD" id="cd18785">
    <property type="entry name" value="SF2_C"/>
    <property type="match status" value="1"/>
</dbReference>
<evidence type="ECO:0000259" key="2">
    <source>
        <dbReference type="PROSITE" id="PS51194"/>
    </source>
</evidence>
<dbReference type="Gene3D" id="3.40.50.300">
    <property type="entry name" value="P-loop containing nucleotide triphosphate hydrolases"/>
    <property type="match status" value="2"/>
</dbReference>
<dbReference type="InterPro" id="IPR050742">
    <property type="entry name" value="Helicase_Restrict-Modif_Enz"/>
</dbReference>
<dbReference type="PROSITE" id="PS51192">
    <property type="entry name" value="HELICASE_ATP_BIND_1"/>
    <property type="match status" value="1"/>
</dbReference>
<dbReference type="AlphaFoldDB" id="A0A4R1HI76"/>
<proteinExistence type="predicted"/>
<dbReference type="InterPro" id="IPR006935">
    <property type="entry name" value="Helicase/UvrB_N"/>
</dbReference>
<keyword evidence="3" id="KW-0547">Nucleotide-binding</keyword>
<dbReference type="SUPFAM" id="SSF52540">
    <property type="entry name" value="P-loop containing nucleoside triphosphate hydrolases"/>
    <property type="match status" value="1"/>
</dbReference>
<dbReference type="PANTHER" id="PTHR47396:SF1">
    <property type="entry name" value="ATP-DEPENDENT HELICASE IRC3-RELATED"/>
    <property type="match status" value="1"/>
</dbReference>
<dbReference type="GO" id="GO:0005829">
    <property type="term" value="C:cytosol"/>
    <property type="evidence" value="ECO:0007669"/>
    <property type="project" value="TreeGrafter"/>
</dbReference>
<feature type="domain" description="Helicase ATP-binding" evidence="1">
    <location>
        <begin position="121"/>
        <end position="292"/>
    </location>
</feature>
<sequence>MQVQTSNVWARPETVASTAIRQLLVPEGRLELVEDAENLYVTGPAGTWPATRARIDPSVLTAQVPVLDQTRPIARWIGPTEPIPPDAVVNSYRDAIGFQHWDEQHSLRRPQIGALHAIMGHWASGTGDPAIVVMPTGTGKTETMIATAIAQRVPRLLVLVPSVALRRQITSKFLRLGILQREHIVAPHALRPQVAALEHGLSEPDDAAQLMDTANVVIATPAVLRACSDQARAVIIERATHLFVDEAHHAPAPTWATVVEGFADRPVLLFTATPAREDGRPLPGRVIFRFPLREAQRDGYFTRIDHRAVLSLTGADEAIALLAVERLEQDLAAGRDHILMVRAGSVDRAKALHKVYERVASRHHPQLLHDRVRPRPRRAVMKALAERTSRVVVCVNMLGEGFDMPSLKIAAIHDTKKSLGPMIQFIGRFTRGVDDPAIGTPSVFIVRDPTLATTPLRALLREDADWNLLLRDLTEDMGRRVQDQQEFDASFADAPDEVPAGLLAPKMSAIAHRAPSASWDPDRAVQTYGAERVLGERITVGANNTVAWFIVEHRTDVRWAELPEICETSYELVILYFQPESRVLCIHGSGNAGNYAELAASVLGGDTTPINGPNTFRVFGGLDRLTPTNVGLLDVRDHFNRFSMHVGSDVSEAIDDHERGTRSQTHIATNAFDAGERVSISASLSGRFWSVRTADSLKAWVDWCHEQTEKLLDSDLDLESIQAGFIIPVDIDQRPNLVLLGLEWPWELYLGVSEGPTVTYDGQSAPLIDIGFNVDDHGREGPLLFSLVSDHWQIPYRADFTQENGLKYRPNGAGDGRVTGRSPQPLGEWINNHRPTLFFERDHLVTDQGRMLAPRIDLLPFDPDKLISHDWAGTTITVESQGVERRPDSIQAQMSRYLQLHHTFAVLVDDDRAGEAADLVGLAVNGEWFDVTLVHCKYSSAPQPGARLADLYELCGQAVRGARWRQHGAIPLLRHLQRRAERYAQRTGRTPFEVGDIDTLVTLHERAPQLRPRFRTVLVQPGLSKRRCGEEHLRLLAGAESYVRSLTKGTFEIRCSE</sequence>
<gene>
    <name evidence="3" type="ORF">EV378_5944</name>
</gene>
<dbReference type="InterPro" id="IPR014001">
    <property type="entry name" value="Helicase_ATP-bd"/>
</dbReference>
<organism evidence="3 4">
    <name type="scientific">Pseudonocardia endophytica</name>
    <dbReference type="NCBI Taxonomy" id="401976"/>
    <lineage>
        <taxon>Bacteria</taxon>
        <taxon>Bacillati</taxon>
        <taxon>Actinomycetota</taxon>
        <taxon>Actinomycetes</taxon>
        <taxon>Pseudonocardiales</taxon>
        <taxon>Pseudonocardiaceae</taxon>
        <taxon>Pseudonocardia</taxon>
    </lineage>
</organism>
<evidence type="ECO:0000259" key="1">
    <source>
        <dbReference type="PROSITE" id="PS51192"/>
    </source>
</evidence>
<evidence type="ECO:0000313" key="4">
    <source>
        <dbReference type="Proteomes" id="UP000295560"/>
    </source>
</evidence>
<dbReference type="EMBL" id="SMFZ01000002">
    <property type="protein sequence ID" value="TCK21947.1"/>
    <property type="molecule type" value="Genomic_DNA"/>
</dbReference>
<dbReference type="Pfam" id="PF04851">
    <property type="entry name" value="ResIII"/>
    <property type="match status" value="1"/>
</dbReference>
<feature type="domain" description="Helicase C-terminal" evidence="2">
    <location>
        <begin position="326"/>
        <end position="495"/>
    </location>
</feature>